<evidence type="ECO:0000313" key="1">
    <source>
        <dbReference type="Proteomes" id="UP000095283"/>
    </source>
</evidence>
<proteinExistence type="predicted"/>
<evidence type="ECO:0000313" key="2">
    <source>
        <dbReference type="WBParaSite" id="Hba_10707"/>
    </source>
</evidence>
<dbReference type="WBParaSite" id="Hba_10707">
    <property type="protein sequence ID" value="Hba_10707"/>
    <property type="gene ID" value="Hba_10707"/>
</dbReference>
<name>A0A1I7WZU8_HETBA</name>
<keyword evidence="1" id="KW-1185">Reference proteome</keyword>
<accession>A0A1I7WZU8</accession>
<protein>
    <submittedName>
        <fullName evidence="2">Uncharacterized protein</fullName>
    </submittedName>
</protein>
<reference evidence="2" key="1">
    <citation type="submission" date="2016-11" db="UniProtKB">
        <authorList>
            <consortium name="WormBaseParasite"/>
        </authorList>
    </citation>
    <scope>IDENTIFICATION</scope>
</reference>
<dbReference type="Proteomes" id="UP000095283">
    <property type="component" value="Unplaced"/>
</dbReference>
<dbReference type="AlphaFoldDB" id="A0A1I7WZU8"/>
<organism evidence="1 2">
    <name type="scientific">Heterorhabditis bacteriophora</name>
    <name type="common">Entomopathogenic nematode worm</name>
    <dbReference type="NCBI Taxonomy" id="37862"/>
    <lineage>
        <taxon>Eukaryota</taxon>
        <taxon>Metazoa</taxon>
        <taxon>Ecdysozoa</taxon>
        <taxon>Nematoda</taxon>
        <taxon>Chromadorea</taxon>
        <taxon>Rhabditida</taxon>
        <taxon>Rhabditina</taxon>
        <taxon>Rhabditomorpha</taxon>
        <taxon>Strongyloidea</taxon>
        <taxon>Heterorhabditidae</taxon>
        <taxon>Heterorhabditis</taxon>
    </lineage>
</organism>
<sequence length="104" mass="11648">MSTPVDSVTTSTIRSPSFQPIYPVKKATQSKQLLTKRKDKTAVPERNDGKVVLDHIILRMISQALTNNGLFETVPSTSLERLDEKNHFSGDRLSCKYPSIIFAL</sequence>